<feature type="compositionally biased region" description="Basic and acidic residues" evidence="1">
    <location>
        <begin position="12"/>
        <end position="24"/>
    </location>
</feature>
<dbReference type="OrthoDB" id="1746344at2759"/>
<dbReference type="Proteomes" id="UP000631114">
    <property type="component" value="Unassembled WGS sequence"/>
</dbReference>
<feature type="region of interest" description="Disordered" evidence="1">
    <location>
        <begin position="1"/>
        <end position="24"/>
    </location>
</feature>
<reference evidence="2 3" key="1">
    <citation type="submission" date="2020-10" db="EMBL/GenBank/DDBJ databases">
        <title>The Coptis chinensis genome and diversification of protoberbering-type alkaloids.</title>
        <authorList>
            <person name="Wang B."/>
            <person name="Shu S."/>
            <person name="Song C."/>
            <person name="Liu Y."/>
        </authorList>
    </citation>
    <scope>NUCLEOTIDE SEQUENCE [LARGE SCALE GENOMIC DNA]</scope>
    <source>
        <strain evidence="2">HL-2020</strain>
        <tissue evidence="2">Leaf</tissue>
    </source>
</reference>
<evidence type="ECO:0000313" key="2">
    <source>
        <dbReference type="EMBL" id="KAF9598501.1"/>
    </source>
</evidence>
<dbReference type="PANTHER" id="PTHR46929">
    <property type="entry name" value="EXPRESSED PROTEIN"/>
    <property type="match status" value="1"/>
</dbReference>
<gene>
    <name evidence="2" type="ORF">IFM89_028033</name>
</gene>
<protein>
    <recommendedName>
        <fullName evidence="4">Myb/SANT-like domain-containing protein</fullName>
    </recommendedName>
</protein>
<proteinExistence type="predicted"/>
<sequence length="237" mass="26963">MEETQQSVKGKSKQEKKNYRWTNKKEKAAKTVSNAFNDTCIVENVVGRMKTTKAKYAMIKSLKERSDWAWDDELKMIKVGKEDAEDFIEENPYAKGLLNVSIEQYDELSLACGDDQATGSSGKAIADIQSETVDIEDVSETRGVPQKAKRSRQWEEAFSKLDGLSQQVSRLANAVSNVDQSFCDRVFYEVMNMEGFETLMLNSAFEYLTENPLAGKQFISKTHELRMNWLMSFAAKE</sequence>
<organism evidence="2 3">
    <name type="scientific">Coptis chinensis</name>
    <dbReference type="NCBI Taxonomy" id="261450"/>
    <lineage>
        <taxon>Eukaryota</taxon>
        <taxon>Viridiplantae</taxon>
        <taxon>Streptophyta</taxon>
        <taxon>Embryophyta</taxon>
        <taxon>Tracheophyta</taxon>
        <taxon>Spermatophyta</taxon>
        <taxon>Magnoliopsida</taxon>
        <taxon>Ranunculales</taxon>
        <taxon>Ranunculaceae</taxon>
        <taxon>Coptidoideae</taxon>
        <taxon>Coptis</taxon>
    </lineage>
</organism>
<evidence type="ECO:0000256" key="1">
    <source>
        <dbReference type="SAM" id="MobiDB-lite"/>
    </source>
</evidence>
<dbReference type="PANTHER" id="PTHR46929:SF23">
    <property type="entry name" value="L10-INTERACTING MYB DOMAIN-CONTAINING PROTEIN-LIKE"/>
    <property type="match status" value="1"/>
</dbReference>
<name>A0A835HET8_9MAGN</name>
<accession>A0A835HET8</accession>
<comment type="caution">
    <text evidence="2">The sequence shown here is derived from an EMBL/GenBank/DDBJ whole genome shotgun (WGS) entry which is preliminary data.</text>
</comment>
<keyword evidence="3" id="KW-1185">Reference proteome</keyword>
<dbReference type="EMBL" id="JADFTS010000007">
    <property type="protein sequence ID" value="KAF9598501.1"/>
    <property type="molecule type" value="Genomic_DNA"/>
</dbReference>
<evidence type="ECO:0008006" key="4">
    <source>
        <dbReference type="Google" id="ProtNLM"/>
    </source>
</evidence>
<evidence type="ECO:0000313" key="3">
    <source>
        <dbReference type="Proteomes" id="UP000631114"/>
    </source>
</evidence>
<dbReference type="AlphaFoldDB" id="A0A835HET8"/>